<dbReference type="Pfam" id="PF01400">
    <property type="entry name" value="Astacin"/>
    <property type="match status" value="1"/>
</dbReference>
<evidence type="ECO:0000313" key="3">
    <source>
        <dbReference type="EMBL" id="GGE86826.1"/>
    </source>
</evidence>
<reference evidence="4" key="2">
    <citation type="submission" date="2016-11" db="EMBL/GenBank/DDBJ databases">
        <authorList>
            <person name="Jaros S."/>
            <person name="Januszkiewicz K."/>
            <person name="Wedrychowicz H."/>
        </authorList>
    </citation>
    <scope>NUCLEOTIDE SEQUENCE [LARGE SCALE GENOMIC DNA]</scope>
    <source>
        <strain evidence="4">DSM 27989</strain>
    </source>
</reference>
<reference evidence="5" key="3">
    <citation type="submission" date="2016-11" db="EMBL/GenBank/DDBJ databases">
        <authorList>
            <person name="Varghese N."/>
            <person name="Submissions S."/>
        </authorList>
    </citation>
    <scope>NUCLEOTIDE SEQUENCE [LARGE SCALE GENOMIC DNA]</scope>
    <source>
        <strain evidence="5">DSM 27989</strain>
    </source>
</reference>
<keyword evidence="1" id="KW-0645">Protease</keyword>
<organism evidence="4 5">
    <name type="scientific">Chishuiella changwenlii</name>
    <dbReference type="NCBI Taxonomy" id="1434701"/>
    <lineage>
        <taxon>Bacteria</taxon>
        <taxon>Pseudomonadati</taxon>
        <taxon>Bacteroidota</taxon>
        <taxon>Flavobacteriia</taxon>
        <taxon>Flavobacteriales</taxon>
        <taxon>Weeksellaceae</taxon>
        <taxon>Chishuiella</taxon>
    </lineage>
</organism>
<feature type="active site" evidence="1">
    <location>
        <position position="183"/>
    </location>
</feature>
<reference evidence="3" key="5">
    <citation type="submission" date="2024-05" db="EMBL/GenBank/DDBJ databases">
        <authorList>
            <person name="Sun Q."/>
            <person name="Zhou Y."/>
        </authorList>
    </citation>
    <scope>NUCLEOTIDE SEQUENCE</scope>
    <source>
        <strain evidence="3">CGMCC 1.12707</strain>
    </source>
</reference>
<reference evidence="6" key="4">
    <citation type="journal article" date="2019" name="Int. J. Syst. Evol. Microbiol.">
        <title>The Global Catalogue of Microorganisms (GCM) 10K type strain sequencing project: providing services to taxonomists for standard genome sequencing and annotation.</title>
        <authorList>
            <consortium name="The Broad Institute Genomics Platform"/>
            <consortium name="The Broad Institute Genome Sequencing Center for Infectious Disease"/>
            <person name="Wu L."/>
            <person name="Ma J."/>
        </authorList>
    </citation>
    <scope>NUCLEOTIDE SEQUENCE [LARGE SCALE GENOMIC DNA]</scope>
    <source>
        <strain evidence="6">CGMCC 1.12707</strain>
    </source>
</reference>
<keyword evidence="6" id="KW-1185">Reference proteome</keyword>
<comment type="caution">
    <text evidence="1">Lacks conserved residue(s) required for the propagation of feature annotation.</text>
</comment>
<dbReference type="EMBL" id="BMFL01000001">
    <property type="protein sequence ID" value="GGE86826.1"/>
    <property type="molecule type" value="Genomic_DNA"/>
</dbReference>
<gene>
    <name evidence="3" type="primary">legP</name>
    <name evidence="3" type="ORF">GCM10010984_00770</name>
    <name evidence="4" type="ORF">SAMN05443634_107212</name>
</gene>
<evidence type="ECO:0000259" key="2">
    <source>
        <dbReference type="PROSITE" id="PS51864"/>
    </source>
</evidence>
<protein>
    <submittedName>
        <fullName evidence="3 4">Peptidase</fullName>
    </submittedName>
</protein>
<dbReference type="PANTHER" id="PTHR10127:SF850">
    <property type="entry name" value="METALLOENDOPEPTIDASE"/>
    <property type="match status" value="1"/>
</dbReference>
<sequence length="287" mass="33012">MKKLMNQKQRLGSILSKGLLCTVVLLSSCDTNDDNNEKLEKQVTNKDLKKGSFLGEEIIYIRKDGKNIFQGDMLITDEQLKENLQNRGAVANRLRWPNNTVYYTISNQIRNTNLHNRINAAIREYNSKTNLKWTEVGFNAPTYVQFVPSGSNGTDGSATIGRQNGSKYISLDWNIPLGSLLHEMGHTIGLFHEHTRRDRDNYVIINWNNIQNGQQHNFNIYSSNGIGRDGVDIGEFNAQSMMMYWTNSYSRNGQPTIVQRNGRSYTYNRQNYLIQTDINAINRMYPR</sequence>
<evidence type="ECO:0000313" key="5">
    <source>
        <dbReference type="Proteomes" id="UP000184120"/>
    </source>
</evidence>
<dbReference type="GO" id="GO:0004222">
    <property type="term" value="F:metalloendopeptidase activity"/>
    <property type="evidence" value="ECO:0007669"/>
    <property type="project" value="UniProtKB-UniRule"/>
</dbReference>
<name>A0A1M6Z8J4_9FLAO</name>
<evidence type="ECO:0000256" key="1">
    <source>
        <dbReference type="PROSITE-ProRule" id="PRU01211"/>
    </source>
</evidence>
<dbReference type="Gene3D" id="3.40.390.10">
    <property type="entry name" value="Collagenase (Catalytic Domain)"/>
    <property type="match status" value="1"/>
</dbReference>
<dbReference type="InterPro" id="IPR006026">
    <property type="entry name" value="Peptidase_Metallo"/>
</dbReference>
<dbReference type="GO" id="GO:0006508">
    <property type="term" value="P:proteolysis"/>
    <property type="evidence" value="ECO:0007669"/>
    <property type="project" value="UniProtKB-KW"/>
</dbReference>
<keyword evidence="1" id="KW-0378">Hydrolase</keyword>
<dbReference type="Proteomes" id="UP000650994">
    <property type="component" value="Unassembled WGS sequence"/>
</dbReference>
<keyword evidence="1" id="KW-0482">Metalloprotease</keyword>
<dbReference type="SUPFAM" id="SSF55486">
    <property type="entry name" value="Metalloproteases ('zincins'), catalytic domain"/>
    <property type="match status" value="1"/>
</dbReference>
<dbReference type="AlphaFoldDB" id="A0A1M6Z8J4"/>
<dbReference type="RefSeq" id="WP_072932406.1">
    <property type="nucleotide sequence ID" value="NZ_BMFL01000001.1"/>
</dbReference>
<dbReference type="SMART" id="SM00235">
    <property type="entry name" value="ZnMc"/>
    <property type="match status" value="1"/>
</dbReference>
<reference evidence="3" key="1">
    <citation type="journal article" date="2014" name="Int. J. Syst. Evol. Microbiol.">
        <title>Complete genome of a new Firmicutes species belonging to the dominant human colonic microbiota ('Ruminococcus bicirculans') reveals two chromosomes and a selective capacity to utilize plant glucans.</title>
        <authorList>
            <consortium name="NISC Comparative Sequencing Program"/>
            <person name="Wegmann U."/>
            <person name="Louis P."/>
            <person name="Goesmann A."/>
            <person name="Henrissat B."/>
            <person name="Duncan S.H."/>
            <person name="Flint H.J."/>
        </authorList>
    </citation>
    <scope>NUCLEOTIDE SEQUENCE</scope>
    <source>
        <strain evidence="3">CGMCC 1.12707</strain>
    </source>
</reference>
<dbReference type="OrthoDB" id="8455098at2"/>
<proteinExistence type="predicted"/>
<dbReference type="PRINTS" id="PR00480">
    <property type="entry name" value="ASTACIN"/>
</dbReference>
<evidence type="ECO:0000313" key="4">
    <source>
        <dbReference type="EMBL" id="SHL26798.1"/>
    </source>
</evidence>
<dbReference type="InterPro" id="IPR001506">
    <property type="entry name" value="Peptidase_M12A"/>
</dbReference>
<keyword evidence="1" id="KW-0862">Zinc</keyword>
<feature type="binding site" evidence="1">
    <location>
        <position position="182"/>
    </location>
    <ligand>
        <name>Zn(2+)</name>
        <dbReference type="ChEBI" id="CHEBI:29105"/>
        <note>catalytic</note>
    </ligand>
</feature>
<dbReference type="EMBL" id="FRBH01000007">
    <property type="protein sequence ID" value="SHL26798.1"/>
    <property type="molecule type" value="Genomic_DNA"/>
</dbReference>
<dbReference type="PROSITE" id="PS51864">
    <property type="entry name" value="ASTACIN"/>
    <property type="match status" value="1"/>
</dbReference>
<dbReference type="PROSITE" id="PS51257">
    <property type="entry name" value="PROKAR_LIPOPROTEIN"/>
    <property type="match status" value="1"/>
</dbReference>
<dbReference type="STRING" id="1434701.SAMN05443634_107212"/>
<accession>A0A1M6Z8J4</accession>
<dbReference type="PANTHER" id="PTHR10127">
    <property type="entry name" value="DISCOIDIN, CUB, EGF, LAMININ , AND ZINC METALLOPROTEASE DOMAIN CONTAINING"/>
    <property type="match status" value="1"/>
</dbReference>
<dbReference type="Proteomes" id="UP000184120">
    <property type="component" value="Unassembled WGS sequence"/>
</dbReference>
<dbReference type="GO" id="GO:0008270">
    <property type="term" value="F:zinc ion binding"/>
    <property type="evidence" value="ECO:0007669"/>
    <property type="project" value="UniProtKB-UniRule"/>
</dbReference>
<comment type="cofactor">
    <cofactor evidence="1">
        <name>Zn(2+)</name>
        <dbReference type="ChEBI" id="CHEBI:29105"/>
    </cofactor>
    <text evidence="1">Binds 1 zinc ion per subunit.</text>
</comment>
<keyword evidence="1" id="KW-0479">Metal-binding</keyword>
<dbReference type="InterPro" id="IPR024079">
    <property type="entry name" value="MetalloPept_cat_dom_sf"/>
</dbReference>
<feature type="domain" description="Peptidase M12A" evidence="2">
    <location>
        <begin position="83"/>
        <end position="287"/>
    </location>
</feature>
<feature type="binding site" evidence="1">
    <location>
        <position position="186"/>
    </location>
    <ligand>
        <name>Zn(2+)</name>
        <dbReference type="ChEBI" id="CHEBI:29105"/>
        <note>catalytic</note>
    </ligand>
</feature>
<evidence type="ECO:0000313" key="6">
    <source>
        <dbReference type="Proteomes" id="UP000650994"/>
    </source>
</evidence>
<feature type="binding site" evidence="1">
    <location>
        <position position="192"/>
    </location>
    <ligand>
        <name>Zn(2+)</name>
        <dbReference type="ChEBI" id="CHEBI:29105"/>
        <note>catalytic</note>
    </ligand>
</feature>